<evidence type="ECO:0000256" key="2">
    <source>
        <dbReference type="ARBA" id="ARBA00022679"/>
    </source>
</evidence>
<dbReference type="InterPro" id="IPR018094">
    <property type="entry name" value="Thymidylate_kinase"/>
</dbReference>
<evidence type="ECO:0000313" key="10">
    <source>
        <dbReference type="EMBL" id="BCS96591.1"/>
    </source>
</evidence>
<keyword evidence="5 8" id="KW-0418">Kinase</keyword>
<evidence type="ECO:0000256" key="1">
    <source>
        <dbReference type="ARBA" id="ARBA00009776"/>
    </source>
</evidence>
<dbReference type="Gene3D" id="3.40.50.300">
    <property type="entry name" value="P-loop containing nucleotide triphosphate hydrolases"/>
    <property type="match status" value="1"/>
</dbReference>
<dbReference type="PANTHER" id="PTHR10344">
    <property type="entry name" value="THYMIDYLATE KINASE"/>
    <property type="match status" value="1"/>
</dbReference>
<evidence type="ECO:0000256" key="6">
    <source>
        <dbReference type="ARBA" id="ARBA00022840"/>
    </source>
</evidence>
<keyword evidence="3 8" id="KW-0545">Nucleotide biosynthesis</keyword>
<dbReference type="GO" id="GO:0016301">
    <property type="term" value="F:kinase activity"/>
    <property type="evidence" value="ECO:0007669"/>
    <property type="project" value="UniProtKB-KW"/>
</dbReference>
<gene>
    <name evidence="8 10" type="primary">tmk</name>
    <name evidence="10" type="ORF">DSLASN_22230</name>
</gene>
<feature type="domain" description="Thymidylate kinase-like" evidence="9">
    <location>
        <begin position="5"/>
        <end position="201"/>
    </location>
</feature>
<organism evidence="10 11">
    <name type="scientific">Desulfoluna limicola</name>
    <dbReference type="NCBI Taxonomy" id="2810562"/>
    <lineage>
        <taxon>Bacteria</taxon>
        <taxon>Pseudomonadati</taxon>
        <taxon>Thermodesulfobacteriota</taxon>
        <taxon>Desulfobacteria</taxon>
        <taxon>Desulfobacterales</taxon>
        <taxon>Desulfolunaceae</taxon>
        <taxon>Desulfoluna</taxon>
    </lineage>
</organism>
<dbReference type="EMBL" id="AP024488">
    <property type="protein sequence ID" value="BCS96591.1"/>
    <property type="molecule type" value="Genomic_DNA"/>
</dbReference>
<comment type="catalytic activity">
    <reaction evidence="7 8">
        <text>dTMP + ATP = dTDP + ADP</text>
        <dbReference type="Rhea" id="RHEA:13517"/>
        <dbReference type="ChEBI" id="CHEBI:30616"/>
        <dbReference type="ChEBI" id="CHEBI:58369"/>
        <dbReference type="ChEBI" id="CHEBI:63528"/>
        <dbReference type="ChEBI" id="CHEBI:456216"/>
        <dbReference type="EC" id="2.7.4.9"/>
    </reaction>
</comment>
<keyword evidence="4 8" id="KW-0547">Nucleotide-binding</keyword>
<dbReference type="Proteomes" id="UP001320148">
    <property type="component" value="Chromosome"/>
</dbReference>
<dbReference type="InterPro" id="IPR039430">
    <property type="entry name" value="Thymidylate_kin-like_dom"/>
</dbReference>
<evidence type="ECO:0000256" key="3">
    <source>
        <dbReference type="ARBA" id="ARBA00022727"/>
    </source>
</evidence>
<comment type="similarity">
    <text evidence="1 8">Belongs to the thymidylate kinase family.</text>
</comment>
<dbReference type="SUPFAM" id="SSF52540">
    <property type="entry name" value="P-loop containing nucleoside triphosphate hydrolases"/>
    <property type="match status" value="1"/>
</dbReference>
<reference evidence="10 11" key="1">
    <citation type="submission" date="2021-02" db="EMBL/GenBank/DDBJ databases">
        <title>Complete genome of Desulfoluna sp. strain ASN36.</title>
        <authorList>
            <person name="Takahashi A."/>
            <person name="Kojima H."/>
            <person name="Fukui M."/>
        </authorList>
    </citation>
    <scope>NUCLEOTIDE SEQUENCE [LARGE SCALE GENOMIC DNA]</scope>
    <source>
        <strain evidence="10 11">ASN36</strain>
    </source>
</reference>
<dbReference type="Pfam" id="PF02223">
    <property type="entry name" value="Thymidylate_kin"/>
    <property type="match status" value="1"/>
</dbReference>
<dbReference type="CDD" id="cd01672">
    <property type="entry name" value="TMPK"/>
    <property type="match status" value="1"/>
</dbReference>
<accession>A0ABM7PG70</accession>
<name>A0ABM7PG70_9BACT</name>
<dbReference type="EC" id="2.7.4.9" evidence="8"/>
<evidence type="ECO:0000259" key="9">
    <source>
        <dbReference type="Pfam" id="PF02223"/>
    </source>
</evidence>
<sequence>MLITLEGIEGSGKSTQMKRIAAHLEKKGRRCVLTREPGDTSIGKKIRAILLDPENRELTSLAELFLYAADRAQHLGERVRPCLAAGDVVVSDRFFDATTAYQGYARGLDLEVIEKIHAMVLKDLRPDLTLLLDLPPEVGLKRAISAIESGDRTVAESRFENEALVFHEKVRQGYLALAAKEPGRFVLVDATLTPDEVTEEILVAIDARLARSKG</sequence>
<comment type="function">
    <text evidence="8">Phosphorylation of dTMP to form dTDP in both de novo and salvage pathways of dTTP synthesis.</text>
</comment>
<proteinExistence type="inferred from homology"/>
<dbReference type="RefSeq" id="WP_236892895.1">
    <property type="nucleotide sequence ID" value="NZ_AP024488.1"/>
</dbReference>
<keyword evidence="2 8" id="KW-0808">Transferase</keyword>
<keyword evidence="11" id="KW-1185">Reference proteome</keyword>
<evidence type="ECO:0000256" key="4">
    <source>
        <dbReference type="ARBA" id="ARBA00022741"/>
    </source>
</evidence>
<evidence type="ECO:0000256" key="7">
    <source>
        <dbReference type="ARBA" id="ARBA00048743"/>
    </source>
</evidence>
<dbReference type="PANTHER" id="PTHR10344:SF4">
    <property type="entry name" value="UMP-CMP KINASE 2, MITOCHONDRIAL"/>
    <property type="match status" value="1"/>
</dbReference>
<protein>
    <recommendedName>
        <fullName evidence="8">Thymidylate kinase</fullName>
        <ecNumber evidence="8">2.7.4.9</ecNumber>
    </recommendedName>
    <alternativeName>
        <fullName evidence="8">dTMP kinase</fullName>
    </alternativeName>
</protein>
<feature type="binding site" evidence="8">
    <location>
        <begin position="7"/>
        <end position="14"/>
    </location>
    <ligand>
        <name>ATP</name>
        <dbReference type="ChEBI" id="CHEBI:30616"/>
    </ligand>
</feature>
<evidence type="ECO:0000256" key="5">
    <source>
        <dbReference type="ARBA" id="ARBA00022777"/>
    </source>
</evidence>
<keyword evidence="6 8" id="KW-0067">ATP-binding</keyword>
<dbReference type="InterPro" id="IPR027417">
    <property type="entry name" value="P-loop_NTPase"/>
</dbReference>
<evidence type="ECO:0000256" key="8">
    <source>
        <dbReference type="HAMAP-Rule" id="MF_00165"/>
    </source>
</evidence>
<evidence type="ECO:0000313" key="11">
    <source>
        <dbReference type="Proteomes" id="UP001320148"/>
    </source>
</evidence>
<dbReference type="HAMAP" id="MF_00165">
    <property type="entry name" value="Thymidylate_kinase"/>
    <property type="match status" value="1"/>
</dbReference>
<dbReference type="NCBIfam" id="TIGR00041">
    <property type="entry name" value="DTMP_kinase"/>
    <property type="match status" value="1"/>
</dbReference>